<evidence type="ECO:0000313" key="2">
    <source>
        <dbReference type="Proteomes" id="UP000320496"/>
    </source>
</evidence>
<dbReference type="EMBL" id="CP036275">
    <property type="protein sequence ID" value="QDU35860.1"/>
    <property type="molecule type" value="Genomic_DNA"/>
</dbReference>
<accession>A0A517Z038</accession>
<dbReference type="AlphaFoldDB" id="A0A517Z038"/>
<organism evidence="1 2">
    <name type="scientific">Maioricimonas rarisocia</name>
    <dbReference type="NCBI Taxonomy" id="2528026"/>
    <lineage>
        <taxon>Bacteria</taxon>
        <taxon>Pseudomonadati</taxon>
        <taxon>Planctomycetota</taxon>
        <taxon>Planctomycetia</taxon>
        <taxon>Planctomycetales</taxon>
        <taxon>Planctomycetaceae</taxon>
        <taxon>Maioricimonas</taxon>
    </lineage>
</organism>
<proteinExistence type="predicted"/>
<reference evidence="1 2" key="1">
    <citation type="submission" date="2019-02" db="EMBL/GenBank/DDBJ databases">
        <title>Deep-cultivation of Planctomycetes and their phenomic and genomic characterization uncovers novel biology.</title>
        <authorList>
            <person name="Wiegand S."/>
            <person name="Jogler M."/>
            <person name="Boedeker C."/>
            <person name="Pinto D."/>
            <person name="Vollmers J."/>
            <person name="Rivas-Marin E."/>
            <person name="Kohn T."/>
            <person name="Peeters S.H."/>
            <person name="Heuer A."/>
            <person name="Rast P."/>
            <person name="Oberbeckmann S."/>
            <person name="Bunk B."/>
            <person name="Jeske O."/>
            <person name="Meyerdierks A."/>
            <person name="Storesund J.E."/>
            <person name="Kallscheuer N."/>
            <person name="Luecker S."/>
            <person name="Lage O.M."/>
            <person name="Pohl T."/>
            <person name="Merkel B.J."/>
            <person name="Hornburger P."/>
            <person name="Mueller R.-W."/>
            <person name="Bruemmer F."/>
            <person name="Labrenz M."/>
            <person name="Spormann A.M."/>
            <person name="Op den Camp H."/>
            <person name="Overmann J."/>
            <person name="Amann R."/>
            <person name="Jetten M.S.M."/>
            <person name="Mascher T."/>
            <person name="Medema M.H."/>
            <person name="Devos D.P."/>
            <person name="Kaster A.-K."/>
            <person name="Ovreas L."/>
            <person name="Rohde M."/>
            <person name="Galperin M.Y."/>
            <person name="Jogler C."/>
        </authorList>
    </citation>
    <scope>NUCLEOTIDE SEQUENCE [LARGE SCALE GENOMIC DNA]</scope>
    <source>
        <strain evidence="1 2">Mal4</strain>
    </source>
</reference>
<gene>
    <name evidence="1" type="ORF">Mal4_01420</name>
</gene>
<keyword evidence="2" id="KW-1185">Reference proteome</keyword>
<sequence>MSHRIVPPVCIQPILRNGACRPPRMAGENNGELHRKASIP</sequence>
<protein>
    <submittedName>
        <fullName evidence="1">Uncharacterized protein</fullName>
    </submittedName>
</protein>
<name>A0A517Z038_9PLAN</name>
<evidence type="ECO:0000313" key="1">
    <source>
        <dbReference type="EMBL" id="QDU35860.1"/>
    </source>
</evidence>
<dbReference type="Proteomes" id="UP000320496">
    <property type="component" value="Chromosome"/>
</dbReference>
<dbReference type="KEGG" id="mri:Mal4_01420"/>